<dbReference type="SMART" id="SM00025">
    <property type="entry name" value="Pumilio"/>
    <property type="match status" value="7"/>
</dbReference>
<evidence type="ECO:0000256" key="2">
    <source>
        <dbReference type="ARBA" id="ARBA00016427"/>
    </source>
</evidence>
<evidence type="ECO:0000256" key="6">
    <source>
        <dbReference type="ARBA" id="ARBA00024893"/>
    </source>
</evidence>
<dbReference type="GO" id="GO:0000056">
    <property type="term" value="P:ribosomal small subunit export from nucleus"/>
    <property type="evidence" value="ECO:0007669"/>
    <property type="project" value="TreeGrafter"/>
</dbReference>
<dbReference type="Pfam" id="PF22493">
    <property type="entry name" value="PUF_NOP9"/>
    <property type="match status" value="1"/>
</dbReference>
<dbReference type="InterPro" id="IPR016024">
    <property type="entry name" value="ARM-type_fold"/>
</dbReference>
<organism evidence="10 11">
    <name type="scientific">Cyphellophora attinorum</name>
    <dbReference type="NCBI Taxonomy" id="1664694"/>
    <lineage>
        <taxon>Eukaryota</taxon>
        <taxon>Fungi</taxon>
        <taxon>Dikarya</taxon>
        <taxon>Ascomycota</taxon>
        <taxon>Pezizomycotina</taxon>
        <taxon>Eurotiomycetes</taxon>
        <taxon>Chaetothyriomycetidae</taxon>
        <taxon>Chaetothyriales</taxon>
        <taxon>Cyphellophoraceae</taxon>
        <taxon>Cyphellophora</taxon>
    </lineage>
</organism>
<reference evidence="10 11" key="1">
    <citation type="submission" date="2015-06" db="EMBL/GenBank/DDBJ databases">
        <title>Draft genome of the ant-associated black yeast Phialophora attae CBS 131958.</title>
        <authorList>
            <person name="Moreno L.F."/>
            <person name="Stielow B.J."/>
            <person name="de Hoog S."/>
            <person name="Vicente V.A."/>
            <person name="Weiss V.A."/>
            <person name="de Vries M."/>
            <person name="Cruz L.M."/>
            <person name="Souza E.M."/>
        </authorList>
    </citation>
    <scope>NUCLEOTIDE SEQUENCE [LARGE SCALE GENOMIC DNA]</scope>
    <source>
        <strain evidence="10 11">CBS 131958</strain>
    </source>
</reference>
<dbReference type="VEuPathDB" id="FungiDB:AB675_10288"/>
<dbReference type="GO" id="GO:0003723">
    <property type="term" value="F:RNA binding"/>
    <property type="evidence" value="ECO:0007669"/>
    <property type="project" value="InterPro"/>
</dbReference>
<protein>
    <recommendedName>
        <fullName evidence="2">Nucleolar protein 9</fullName>
    </recommendedName>
    <alternativeName>
        <fullName evidence="7 8">Pumilio domain-containing protein NOP9</fullName>
    </alternativeName>
</protein>
<evidence type="ECO:0000256" key="3">
    <source>
        <dbReference type="ARBA" id="ARBA00022517"/>
    </source>
</evidence>
<keyword evidence="5" id="KW-0677">Repeat</keyword>
<dbReference type="GO" id="GO:0005730">
    <property type="term" value="C:nucleolus"/>
    <property type="evidence" value="ECO:0007669"/>
    <property type="project" value="UniProtKB-SubCell"/>
</dbReference>
<dbReference type="GO" id="GO:0030688">
    <property type="term" value="C:preribosome, small subunit precursor"/>
    <property type="evidence" value="ECO:0007669"/>
    <property type="project" value="TreeGrafter"/>
</dbReference>
<feature type="region of interest" description="Disordered" evidence="9">
    <location>
        <begin position="253"/>
        <end position="275"/>
    </location>
</feature>
<keyword evidence="11" id="KW-1185">Reference proteome</keyword>
<name>A0A0N0NJV0_9EURO</name>
<comment type="caution">
    <text evidence="10">The sequence shown here is derived from an EMBL/GenBank/DDBJ whole genome shotgun (WGS) entry which is preliminary data.</text>
</comment>
<feature type="compositionally biased region" description="Basic and acidic residues" evidence="9">
    <location>
        <begin position="262"/>
        <end position="271"/>
    </location>
</feature>
<dbReference type="PANTHER" id="PTHR13102">
    <property type="entry name" value="NUCLEOLAR PROTEIN 9"/>
    <property type="match status" value="1"/>
</dbReference>
<dbReference type="PANTHER" id="PTHR13102:SF0">
    <property type="entry name" value="NUCLEOLAR PROTEIN 9"/>
    <property type="match status" value="1"/>
</dbReference>
<dbReference type="GO" id="GO:0000447">
    <property type="term" value="P:endonucleolytic cleavage in ITS1 to separate SSU-rRNA from 5.8S rRNA and LSU-rRNA from tricistronic rRNA transcript (SSU-rRNA, 5.8S rRNA, LSU-rRNA)"/>
    <property type="evidence" value="ECO:0007669"/>
    <property type="project" value="TreeGrafter"/>
</dbReference>
<dbReference type="Proteomes" id="UP000038010">
    <property type="component" value="Unassembled WGS sequence"/>
</dbReference>
<dbReference type="InterPro" id="IPR040000">
    <property type="entry name" value="NOP9"/>
</dbReference>
<feature type="compositionally biased region" description="Basic and acidic residues" evidence="9">
    <location>
        <begin position="10"/>
        <end position="29"/>
    </location>
</feature>
<dbReference type="GO" id="GO:0000480">
    <property type="term" value="P:endonucleolytic cleavage in 5'-ETS of tricistronic rRNA transcript (SSU-rRNA, 5.8S rRNA, LSU-rRNA)"/>
    <property type="evidence" value="ECO:0007669"/>
    <property type="project" value="TreeGrafter"/>
</dbReference>
<evidence type="ECO:0000256" key="7">
    <source>
        <dbReference type="ARBA" id="ARBA00030932"/>
    </source>
</evidence>
<evidence type="ECO:0000256" key="4">
    <source>
        <dbReference type="ARBA" id="ARBA00022552"/>
    </source>
</evidence>
<comment type="subcellular location">
    <subcellularLocation>
        <location evidence="1">Nucleus</location>
        <location evidence="1">Nucleolus</location>
    </subcellularLocation>
</comment>
<dbReference type="InterPro" id="IPR011989">
    <property type="entry name" value="ARM-like"/>
</dbReference>
<gene>
    <name evidence="10" type="ORF">AB675_10288</name>
</gene>
<dbReference type="EMBL" id="LFJN01000024">
    <property type="protein sequence ID" value="KPI37401.1"/>
    <property type="molecule type" value="Genomic_DNA"/>
</dbReference>
<dbReference type="STRING" id="1664694.A0A0N0NJV0"/>
<dbReference type="Gene3D" id="1.25.10.10">
    <property type="entry name" value="Leucine-rich Repeat Variant"/>
    <property type="match status" value="2"/>
</dbReference>
<evidence type="ECO:0000256" key="8">
    <source>
        <dbReference type="ARBA" id="ARBA00031929"/>
    </source>
</evidence>
<evidence type="ECO:0000256" key="5">
    <source>
        <dbReference type="ARBA" id="ARBA00022737"/>
    </source>
</evidence>
<dbReference type="GO" id="GO:0030686">
    <property type="term" value="C:90S preribosome"/>
    <property type="evidence" value="ECO:0007669"/>
    <property type="project" value="TreeGrafter"/>
</dbReference>
<sequence>MPRTKKKRGKFEEKREKRQHDNSDRSHDNVKRRKLDNGNDIEANENGEEEYFFEDTAPGPPVEGADPDKSDITYYGLLTDEESTYYANVNAKVAANDFEDEDDRTAFIDAVYRESRGKEMKLASSQSSSRHLEQLLKISNSEQLKNFFAAILEGLVQLMQHRFGSHVCETVFLECGKHIDAAEDQVEKDGTTTMTGLFLRTAELLEGHIAYMLTDRFASHTIRVLLLVLSGEPLDVPSSTAVFASRKRQKDELSASQSQIHASKESSADRRKVPKSFSKAMSKITSAAVAGLDPTYLRSLGTHPTGNPVLQILLQLELSNSDRGRNLDKDSLFNRLIEPDQLNTDSEGAKFISSLTYDPTGSRLIEIIVRYSPAKTFKKLYQTVWQEKIRSMARNDLANFVAIKVLERIGKDDLEVAREQILLDLQLLIERRRFKPLAKSFKAVSQSTHSILQDVLYPSSVDSKLDARSESKKAENKSTPRADTHGSLLAQSMIAVEATAPLILDCIAALPPTELVAYATDPAASRLIQAALTPSPTISMSYRKLLVPKFTGHIKQLSTDSVGLYVVEALWPATNGAHFMKERIAKELADSEEELRDSYFGRRVWRMWQMDVYIRSKAQWQGMAKGTPGSEADNRMLAGNGTQVPHERKKKPIELARERWALEQAKKLDSQQEGAVQEQR</sequence>
<keyword evidence="3" id="KW-0690">Ribosome biogenesis</keyword>
<evidence type="ECO:0000313" key="11">
    <source>
        <dbReference type="Proteomes" id="UP000038010"/>
    </source>
</evidence>
<feature type="compositionally biased region" description="Acidic residues" evidence="9">
    <location>
        <begin position="42"/>
        <end position="53"/>
    </location>
</feature>
<evidence type="ECO:0000256" key="9">
    <source>
        <dbReference type="SAM" id="MobiDB-lite"/>
    </source>
</evidence>
<comment type="function">
    <text evidence="6">RNA-binding nucleolar protein required for pre-rRNA processing. Involved in production of 18S rRNA and assembly of small ribosomal subunit.</text>
</comment>
<evidence type="ECO:0000256" key="1">
    <source>
        <dbReference type="ARBA" id="ARBA00004604"/>
    </source>
</evidence>
<feature type="region of interest" description="Disordered" evidence="9">
    <location>
        <begin position="1"/>
        <end position="70"/>
    </location>
</feature>
<dbReference type="InterPro" id="IPR001313">
    <property type="entry name" value="Pumilio_RNA-bd_rpt"/>
</dbReference>
<dbReference type="AlphaFoldDB" id="A0A0N0NJV0"/>
<dbReference type="OrthoDB" id="392571at2759"/>
<dbReference type="RefSeq" id="XP_017997364.1">
    <property type="nucleotide sequence ID" value="XM_018139049.1"/>
</dbReference>
<proteinExistence type="predicted"/>
<accession>A0A0N0NJV0</accession>
<evidence type="ECO:0000313" key="10">
    <source>
        <dbReference type="EMBL" id="KPI37401.1"/>
    </source>
</evidence>
<dbReference type="GeneID" id="28730929"/>
<feature type="region of interest" description="Disordered" evidence="9">
    <location>
        <begin position="624"/>
        <end position="653"/>
    </location>
</feature>
<dbReference type="SUPFAM" id="SSF48371">
    <property type="entry name" value="ARM repeat"/>
    <property type="match status" value="1"/>
</dbReference>
<keyword evidence="4" id="KW-0698">rRNA processing</keyword>
<dbReference type="GO" id="GO:0000472">
    <property type="term" value="P:endonucleolytic cleavage to generate mature 5'-end of SSU-rRNA from (SSU-rRNA, 5.8S rRNA, LSU-rRNA)"/>
    <property type="evidence" value="ECO:0007669"/>
    <property type="project" value="TreeGrafter"/>
</dbReference>